<protein>
    <recommendedName>
        <fullName evidence="4">KWG Leptospira</fullName>
    </recommendedName>
</protein>
<name>A0A378TS59_MORLA</name>
<proteinExistence type="predicted"/>
<dbReference type="Proteomes" id="UP000254437">
    <property type="component" value="Unassembled WGS sequence"/>
</dbReference>
<dbReference type="EMBL" id="UGQU01000003">
    <property type="protein sequence ID" value="STZ63567.1"/>
    <property type="molecule type" value="Genomic_DNA"/>
</dbReference>
<feature type="signal peptide" evidence="1">
    <location>
        <begin position="1"/>
        <end position="20"/>
    </location>
</feature>
<evidence type="ECO:0000313" key="3">
    <source>
        <dbReference type="Proteomes" id="UP000254437"/>
    </source>
</evidence>
<evidence type="ECO:0000313" key="2">
    <source>
        <dbReference type="EMBL" id="STZ63567.1"/>
    </source>
</evidence>
<dbReference type="PANTHER" id="PTHR37841">
    <property type="entry name" value="GLR2918 PROTEIN"/>
    <property type="match status" value="1"/>
</dbReference>
<feature type="chain" id="PRO_5016688891" description="KWG Leptospira" evidence="1">
    <location>
        <begin position="21"/>
        <end position="454"/>
    </location>
</feature>
<dbReference type="Pfam" id="PF14903">
    <property type="entry name" value="WG_beta_rep"/>
    <property type="match status" value="5"/>
</dbReference>
<gene>
    <name evidence="2" type="ORF">NCTC10359_02001</name>
</gene>
<sequence length="454" mass="52901">MKFYQMLLVLLLCFGQIATASDYVFFRSHNYDNVVEFWSPGHIYMPASKNGKWGYVAYDGQNHREKLIIPLEYDEAYPFDVHGLVRKGREWRIIDKNNLTVMVIGDYDKVALFYGGLAKVKRGEYWGLIQLPNQLPNQLLIDFQYEDIKEFGDGLWRAKRDGKWGLIDINNQAKTAFVYDDIKRFRCSKCGDDGKSGTADLYFAKKDKFYGFLDKKTGKEVGDFTYTHWAYTSDDGKWMLVAKFNGGLDLNQIRYGVLDNQGKTIIPFDYHHLRMSEDNGVLLFSASKGASLSGMIDINNHIIVPFDYQSAYYSYYDKVIYVENYDFEGNGGFYVQKNKKVGLFDVNGIKGNIHIPPQYDGIDIFQKSNKRVYHRFLVKHKSNQGDLFGIVDNHNNVILPIEYQHIRYHVQWNGDEYFTVKKDDKYGVFDMNGNEIVPVRYDTYQEIYDILKSY</sequence>
<dbReference type="PANTHER" id="PTHR37841:SF1">
    <property type="entry name" value="DUF3298 DOMAIN-CONTAINING PROTEIN"/>
    <property type="match status" value="1"/>
</dbReference>
<evidence type="ECO:0008006" key="4">
    <source>
        <dbReference type="Google" id="ProtNLM"/>
    </source>
</evidence>
<dbReference type="InterPro" id="IPR032774">
    <property type="entry name" value="WG_beta_rep"/>
</dbReference>
<evidence type="ECO:0000256" key="1">
    <source>
        <dbReference type="SAM" id="SignalP"/>
    </source>
</evidence>
<accession>A0A378TS59</accession>
<dbReference type="AlphaFoldDB" id="A0A378TS59"/>
<reference evidence="2 3" key="1">
    <citation type="submission" date="2018-06" db="EMBL/GenBank/DDBJ databases">
        <authorList>
            <consortium name="Pathogen Informatics"/>
            <person name="Doyle S."/>
        </authorList>
    </citation>
    <scope>NUCLEOTIDE SEQUENCE [LARGE SCALE GENOMIC DNA]</scope>
    <source>
        <strain evidence="2 3">NCTC10359</strain>
    </source>
</reference>
<organism evidence="2 3">
    <name type="scientific">Moraxella lacunata</name>
    <dbReference type="NCBI Taxonomy" id="477"/>
    <lineage>
        <taxon>Bacteria</taxon>
        <taxon>Pseudomonadati</taxon>
        <taxon>Pseudomonadota</taxon>
        <taxon>Gammaproteobacteria</taxon>
        <taxon>Moraxellales</taxon>
        <taxon>Moraxellaceae</taxon>
        <taxon>Moraxella</taxon>
    </lineage>
</organism>
<dbReference type="RefSeq" id="WP_115007889.1">
    <property type="nucleotide sequence ID" value="NZ_UGQU01000003.1"/>
</dbReference>
<keyword evidence="1" id="KW-0732">Signal</keyword>